<keyword evidence="6 8" id="KW-0472">Membrane</keyword>
<sequence length="394" mass="43418">MDGERKRAAPELLLTIALVAVAVAVRLLGLGLETYDWLWYLDPWTRFIAENGGFAALKFQFADYNVPYLYLLTGFVWLSQHTPLDVLAWIKLGSVVFDAVLAVYAARIVALRGPGWRMPLLAGLTVLLLPTVVLNGAYWGQCDTIYSSFAVAGLYYLLRGRPWVGTALIGVAFAFKLQAIFLFPVLAALLLTGRLRWRCVITIPAAYVLFAVPAWLAGRPFGELMLIYANQTGKFPQLTYSAPSIYSFLRPAPQYLDMVRTAGVLFAVAAFLALVFLLLARRVELDTEHVVYLAAASALMAPFLLPGMHERYFMLAEVLTVVAAFWAPRKLWFVPVLVQAASIITYQTYLVQAKPAPVDLRLLTLLVLAALATLVGRLFRGSLAPTPVSNTIAG</sequence>
<keyword evidence="5 8" id="KW-1133">Transmembrane helix</keyword>
<evidence type="ECO:0000256" key="5">
    <source>
        <dbReference type="ARBA" id="ARBA00022989"/>
    </source>
</evidence>
<dbReference type="PATRIC" id="fig|512565.3.peg.6931"/>
<feature type="transmembrane region" description="Helical" evidence="8">
    <location>
        <begin position="163"/>
        <end position="190"/>
    </location>
</feature>
<dbReference type="STRING" id="512565.AMIS_69290"/>
<evidence type="ECO:0000313" key="9">
    <source>
        <dbReference type="EMBL" id="BAL92149.1"/>
    </source>
</evidence>
<dbReference type="GO" id="GO:0005886">
    <property type="term" value="C:plasma membrane"/>
    <property type="evidence" value="ECO:0007669"/>
    <property type="project" value="UniProtKB-SubCell"/>
</dbReference>
<protein>
    <submittedName>
        <fullName evidence="9">Uncharacterized protein</fullName>
    </submittedName>
</protein>
<dbReference type="AlphaFoldDB" id="I0HGL2"/>
<evidence type="ECO:0000256" key="6">
    <source>
        <dbReference type="ARBA" id="ARBA00023136"/>
    </source>
</evidence>
<evidence type="ECO:0000256" key="8">
    <source>
        <dbReference type="SAM" id="Phobius"/>
    </source>
</evidence>
<keyword evidence="3" id="KW-0808">Transferase</keyword>
<dbReference type="Pfam" id="PF09594">
    <property type="entry name" value="GT87"/>
    <property type="match status" value="1"/>
</dbReference>
<feature type="transmembrane region" description="Helical" evidence="8">
    <location>
        <begin position="12"/>
        <end position="32"/>
    </location>
</feature>
<dbReference type="eggNOG" id="COG5542">
    <property type="taxonomic scope" value="Bacteria"/>
</dbReference>
<evidence type="ECO:0000256" key="3">
    <source>
        <dbReference type="ARBA" id="ARBA00022679"/>
    </source>
</evidence>
<evidence type="ECO:0000256" key="4">
    <source>
        <dbReference type="ARBA" id="ARBA00022692"/>
    </source>
</evidence>
<evidence type="ECO:0000256" key="7">
    <source>
        <dbReference type="ARBA" id="ARBA00024033"/>
    </source>
</evidence>
<evidence type="ECO:0000256" key="2">
    <source>
        <dbReference type="ARBA" id="ARBA00022475"/>
    </source>
</evidence>
<dbReference type="InterPro" id="IPR018584">
    <property type="entry name" value="GT87"/>
</dbReference>
<feature type="transmembrane region" description="Helical" evidence="8">
    <location>
        <begin position="197"/>
        <end position="216"/>
    </location>
</feature>
<accession>I0HGL2</accession>
<feature type="transmembrane region" description="Helical" evidence="8">
    <location>
        <begin position="290"/>
        <end position="309"/>
    </location>
</feature>
<gene>
    <name evidence="9" type="ordered locus">AMIS_69290</name>
</gene>
<dbReference type="RefSeq" id="WP_014447034.1">
    <property type="nucleotide sequence ID" value="NC_017093.1"/>
</dbReference>
<keyword evidence="10" id="KW-1185">Reference proteome</keyword>
<comment type="subcellular location">
    <subcellularLocation>
        <location evidence="1">Cell membrane</location>
        <topology evidence="1">Multi-pass membrane protein</topology>
    </subcellularLocation>
</comment>
<feature type="transmembrane region" description="Helical" evidence="8">
    <location>
        <begin position="118"/>
        <end position="139"/>
    </location>
</feature>
<evidence type="ECO:0000256" key="1">
    <source>
        <dbReference type="ARBA" id="ARBA00004651"/>
    </source>
</evidence>
<evidence type="ECO:0000313" key="10">
    <source>
        <dbReference type="Proteomes" id="UP000007882"/>
    </source>
</evidence>
<reference evidence="9 10" key="1">
    <citation type="submission" date="2012-02" db="EMBL/GenBank/DDBJ databases">
        <title>Complete genome sequence of Actinoplanes missouriensis 431 (= NBRC 102363).</title>
        <authorList>
            <person name="Ohnishi Y."/>
            <person name="Ishikawa J."/>
            <person name="Sekine M."/>
            <person name="Hosoyama A."/>
            <person name="Harada T."/>
            <person name="Narita H."/>
            <person name="Hata T."/>
            <person name="Konno Y."/>
            <person name="Tutikane K."/>
            <person name="Fujita N."/>
            <person name="Horinouchi S."/>
            <person name="Hayakawa M."/>
        </authorList>
    </citation>
    <scope>NUCLEOTIDE SEQUENCE [LARGE SCALE GENOMIC DNA]</scope>
    <source>
        <strain evidence="10">ATCC 14538 / DSM 43046 / CBS 188.64 / JCM 3121 / NBRC 102363 / NCIMB 12654 / NRRL B-3342 / UNCC 431</strain>
    </source>
</reference>
<feature type="transmembrane region" description="Helical" evidence="8">
    <location>
        <begin position="362"/>
        <end position="379"/>
    </location>
</feature>
<keyword evidence="2" id="KW-1003">Cell membrane</keyword>
<dbReference type="EMBL" id="AP012319">
    <property type="protein sequence ID" value="BAL92149.1"/>
    <property type="molecule type" value="Genomic_DNA"/>
</dbReference>
<feature type="transmembrane region" description="Helical" evidence="8">
    <location>
        <begin position="258"/>
        <end position="278"/>
    </location>
</feature>
<organism evidence="9 10">
    <name type="scientific">Actinoplanes missouriensis (strain ATCC 14538 / DSM 43046 / CBS 188.64 / JCM 3121 / NBRC 102363 / NCIMB 12654 / NRRL B-3342 / UNCC 431)</name>
    <dbReference type="NCBI Taxonomy" id="512565"/>
    <lineage>
        <taxon>Bacteria</taxon>
        <taxon>Bacillati</taxon>
        <taxon>Actinomycetota</taxon>
        <taxon>Actinomycetes</taxon>
        <taxon>Micromonosporales</taxon>
        <taxon>Micromonosporaceae</taxon>
        <taxon>Actinoplanes</taxon>
    </lineage>
</organism>
<comment type="similarity">
    <text evidence="7">Belongs to the glycosyltransferase 87 family.</text>
</comment>
<feature type="transmembrane region" description="Helical" evidence="8">
    <location>
        <begin position="86"/>
        <end position="106"/>
    </location>
</feature>
<dbReference type="KEGG" id="ams:AMIS_69290"/>
<proteinExistence type="inferred from homology"/>
<dbReference type="GO" id="GO:0016758">
    <property type="term" value="F:hexosyltransferase activity"/>
    <property type="evidence" value="ECO:0007669"/>
    <property type="project" value="InterPro"/>
</dbReference>
<dbReference type="HOGENOM" id="CLU_043514_0_0_11"/>
<dbReference type="OrthoDB" id="9776737at2"/>
<feature type="transmembrane region" description="Helical" evidence="8">
    <location>
        <begin position="331"/>
        <end position="350"/>
    </location>
</feature>
<dbReference type="Proteomes" id="UP000007882">
    <property type="component" value="Chromosome"/>
</dbReference>
<name>I0HGL2_ACTM4</name>
<keyword evidence="4 8" id="KW-0812">Transmembrane</keyword>